<proteinExistence type="predicted"/>
<name>A0A8S1LS28_PARPR</name>
<dbReference type="OMA" id="DNYQTHR"/>
<keyword evidence="3" id="KW-1185">Reference proteome</keyword>
<gene>
    <name evidence="2" type="ORF">PPRIM_AZ9-3.1.T0440239</name>
</gene>
<sequence length="154" mass="18674">MIQFDNYQTHRPSIARYEQMTRPSTSSAFSRTFRKTQLLRKLDIIQQTKKQELIKFMCSATRSPLNCFNRNKRQQSISCQTEESMSNRRRTQHSCRQLTTSDSNNPSYRVKINNFNVKERKNKQKDSLERFKLIEIQDNDFQDYMQRQIRKQYD</sequence>
<evidence type="ECO:0000313" key="2">
    <source>
        <dbReference type="EMBL" id="CAD8069789.1"/>
    </source>
</evidence>
<reference evidence="2" key="1">
    <citation type="submission" date="2021-01" db="EMBL/GenBank/DDBJ databases">
        <authorList>
            <consortium name="Genoscope - CEA"/>
            <person name="William W."/>
        </authorList>
    </citation>
    <scope>NUCLEOTIDE SEQUENCE</scope>
</reference>
<dbReference type="Proteomes" id="UP000688137">
    <property type="component" value="Unassembled WGS sequence"/>
</dbReference>
<organism evidence="2 3">
    <name type="scientific">Paramecium primaurelia</name>
    <dbReference type="NCBI Taxonomy" id="5886"/>
    <lineage>
        <taxon>Eukaryota</taxon>
        <taxon>Sar</taxon>
        <taxon>Alveolata</taxon>
        <taxon>Ciliophora</taxon>
        <taxon>Intramacronucleata</taxon>
        <taxon>Oligohymenophorea</taxon>
        <taxon>Peniculida</taxon>
        <taxon>Parameciidae</taxon>
        <taxon>Paramecium</taxon>
    </lineage>
</organism>
<feature type="region of interest" description="Disordered" evidence="1">
    <location>
        <begin position="78"/>
        <end position="105"/>
    </location>
</feature>
<accession>A0A8S1LS28</accession>
<dbReference type="EMBL" id="CAJJDM010000044">
    <property type="protein sequence ID" value="CAD8069789.1"/>
    <property type="molecule type" value="Genomic_DNA"/>
</dbReference>
<feature type="compositionally biased region" description="Polar residues" evidence="1">
    <location>
        <begin position="94"/>
        <end position="105"/>
    </location>
</feature>
<comment type="caution">
    <text evidence="2">The sequence shown here is derived from an EMBL/GenBank/DDBJ whole genome shotgun (WGS) entry which is preliminary data.</text>
</comment>
<protein>
    <submittedName>
        <fullName evidence="2">Uncharacterized protein</fullName>
    </submittedName>
</protein>
<evidence type="ECO:0000313" key="3">
    <source>
        <dbReference type="Proteomes" id="UP000688137"/>
    </source>
</evidence>
<evidence type="ECO:0000256" key="1">
    <source>
        <dbReference type="SAM" id="MobiDB-lite"/>
    </source>
</evidence>
<dbReference type="AlphaFoldDB" id="A0A8S1LS28"/>